<gene>
    <name evidence="1" type="ORF">PDIGIT_LOCUS9719</name>
</gene>
<comment type="caution">
    <text evidence="1">The sequence shown here is derived from an EMBL/GenBank/DDBJ whole genome shotgun (WGS) entry which is preliminary data.</text>
</comment>
<organism evidence="1 2">
    <name type="scientific">Periconia digitata</name>
    <dbReference type="NCBI Taxonomy" id="1303443"/>
    <lineage>
        <taxon>Eukaryota</taxon>
        <taxon>Fungi</taxon>
        <taxon>Dikarya</taxon>
        <taxon>Ascomycota</taxon>
        <taxon>Pezizomycotina</taxon>
        <taxon>Dothideomycetes</taxon>
        <taxon>Pleosporomycetidae</taxon>
        <taxon>Pleosporales</taxon>
        <taxon>Massarineae</taxon>
        <taxon>Periconiaceae</taxon>
        <taxon>Periconia</taxon>
    </lineage>
</organism>
<evidence type="ECO:0000313" key="2">
    <source>
        <dbReference type="Proteomes" id="UP001152607"/>
    </source>
</evidence>
<evidence type="ECO:0000313" key="1">
    <source>
        <dbReference type="EMBL" id="CAI6336615.1"/>
    </source>
</evidence>
<name>A0A9W4UIJ7_9PLEO</name>
<dbReference type="AlphaFoldDB" id="A0A9W4UIJ7"/>
<dbReference type="Proteomes" id="UP001152607">
    <property type="component" value="Unassembled WGS sequence"/>
</dbReference>
<accession>A0A9W4UIJ7</accession>
<reference evidence="1" key="1">
    <citation type="submission" date="2023-01" db="EMBL/GenBank/DDBJ databases">
        <authorList>
            <person name="Van Ghelder C."/>
            <person name="Rancurel C."/>
        </authorList>
    </citation>
    <scope>NUCLEOTIDE SEQUENCE</scope>
    <source>
        <strain evidence="1">CNCM I-4278</strain>
    </source>
</reference>
<dbReference type="EMBL" id="CAOQHR010000006">
    <property type="protein sequence ID" value="CAI6336615.1"/>
    <property type="molecule type" value="Genomic_DNA"/>
</dbReference>
<protein>
    <submittedName>
        <fullName evidence="1">Uncharacterized protein</fullName>
    </submittedName>
</protein>
<proteinExistence type="predicted"/>
<sequence length="97" mass="10841">MGQSARQSRGCIDPRLIHLCSHTIVVRESLRLLTDMTAQAVMWQKQTCIRTISSTDIYISLGGLGHLSIVIHLTFSPLYRLARNHSGGTHLSSRLKQ</sequence>
<keyword evidence="2" id="KW-1185">Reference proteome</keyword>